<dbReference type="AlphaFoldDB" id="A0A1I5TUS2"/>
<evidence type="ECO:0000313" key="1">
    <source>
        <dbReference type="EMBL" id="SFP86783.1"/>
    </source>
</evidence>
<proteinExistence type="predicted"/>
<keyword evidence="2" id="KW-1185">Reference proteome</keyword>
<dbReference type="EMBL" id="FOXO01000010">
    <property type="protein sequence ID" value="SFP86783.1"/>
    <property type="molecule type" value="Genomic_DNA"/>
</dbReference>
<sequence>MRTYSAEQILNFDKKKISSFSREELNEIREIISPISVRGDVDPAKGRAARRVVDMIDDEISKIDWKNKEIGYPKHSEGGWYL</sequence>
<name>A0A1I5TUS2_9FIRM</name>
<gene>
    <name evidence="1" type="ORF">SAMN04487928_11035</name>
</gene>
<accession>A0A1I5TUS2</accession>
<reference evidence="2" key="1">
    <citation type="submission" date="2016-10" db="EMBL/GenBank/DDBJ databases">
        <authorList>
            <person name="Varghese N."/>
            <person name="Submissions S."/>
        </authorList>
    </citation>
    <scope>NUCLEOTIDE SEQUENCE [LARGE SCALE GENOMIC DNA]</scope>
    <source>
        <strain evidence="2">P18</strain>
    </source>
</reference>
<evidence type="ECO:0000313" key="2">
    <source>
        <dbReference type="Proteomes" id="UP000182624"/>
    </source>
</evidence>
<organism evidence="1 2">
    <name type="scientific">Butyrivibrio proteoclasticus</name>
    <dbReference type="NCBI Taxonomy" id="43305"/>
    <lineage>
        <taxon>Bacteria</taxon>
        <taxon>Bacillati</taxon>
        <taxon>Bacillota</taxon>
        <taxon>Clostridia</taxon>
        <taxon>Lachnospirales</taxon>
        <taxon>Lachnospiraceae</taxon>
        <taxon>Butyrivibrio</taxon>
    </lineage>
</organism>
<protein>
    <submittedName>
        <fullName evidence="1">Uncharacterized protein</fullName>
    </submittedName>
</protein>
<dbReference type="Proteomes" id="UP000182624">
    <property type="component" value="Unassembled WGS sequence"/>
</dbReference>
<dbReference type="RefSeq" id="WP_074886909.1">
    <property type="nucleotide sequence ID" value="NZ_FOXO01000010.1"/>
</dbReference>